<dbReference type="AlphaFoldDB" id="A0AAE3J3Z1"/>
<comment type="caution">
    <text evidence="2">The sequence shown here is derived from an EMBL/GenBank/DDBJ whole genome shotgun (WGS) entry which is preliminary data.</text>
</comment>
<keyword evidence="1" id="KW-0472">Membrane</keyword>
<dbReference type="EMBL" id="JAOYFC010000002">
    <property type="protein sequence ID" value="MCV6825302.1"/>
    <property type="molecule type" value="Genomic_DNA"/>
</dbReference>
<keyword evidence="1" id="KW-1133">Transmembrane helix</keyword>
<evidence type="ECO:0000313" key="3">
    <source>
        <dbReference type="Proteomes" id="UP001208041"/>
    </source>
</evidence>
<feature type="transmembrane region" description="Helical" evidence="1">
    <location>
        <begin position="53"/>
        <end position="73"/>
    </location>
</feature>
<accession>A0AAE3J3Z1</accession>
<name>A0AAE3J3Z1_9RHOB</name>
<dbReference type="Proteomes" id="UP001208041">
    <property type="component" value="Unassembled WGS sequence"/>
</dbReference>
<gene>
    <name evidence="2" type="ORF">OH136_12125</name>
</gene>
<evidence type="ECO:0000256" key="1">
    <source>
        <dbReference type="SAM" id="Phobius"/>
    </source>
</evidence>
<organism evidence="2 3">
    <name type="scientific">Halocynthiibacter halioticoli</name>
    <dbReference type="NCBI Taxonomy" id="2986804"/>
    <lineage>
        <taxon>Bacteria</taxon>
        <taxon>Pseudomonadati</taxon>
        <taxon>Pseudomonadota</taxon>
        <taxon>Alphaproteobacteria</taxon>
        <taxon>Rhodobacterales</taxon>
        <taxon>Paracoccaceae</taxon>
        <taxon>Halocynthiibacter</taxon>
    </lineage>
</organism>
<keyword evidence="1" id="KW-0812">Transmembrane</keyword>
<proteinExistence type="predicted"/>
<sequence>MADANMQSFEQRVGRINKRRTKMARGVVENVVNKDGLIETKVRRHGPRFPWRGLFLSCLVFFALKGLLLAHLGQGTYDSRVEKLKAGTVFEQVGGWAMHADPITQYAADTIRTYIR</sequence>
<keyword evidence="3" id="KW-1185">Reference proteome</keyword>
<dbReference type="RefSeq" id="WP_263954156.1">
    <property type="nucleotide sequence ID" value="NZ_JAOYFC010000002.1"/>
</dbReference>
<evidence type="ECO:0000313" key="2">
    <source>
        <dbReference type="EMBL" id="MCV6825302.1"/>
    </source>
</evidence>
<protein>
    <submittedName>
        <fullName evidence="2">Uncharacterized protein</fullName>
    </submittedName>
</protein>
<reference evidence="2" key="1">
    <citation type="submission" date="2022-10" db="EMBL/GenBank/DDBJ databases">
        <authorList>
            <person name="Yue Y."/>
        </authorList>
    </citation>
    <scope>NUCLEOTIDE SEQUENCE</scope>
    <source>
        <strain evidence="2">Z654</strain>
    </source>
</reference>